<dbReference type="GO" id="GO:0051603">
    <property type="term" value="P:proteolysis involved in protein catabolic process"/>
    <property type="evidence" value="ECO:0007669"/>
    <property type="project" value="InterPro"/>
</dbReference>
<gene>
    <name evidence="2" type="ORF">A6R68_02088</name>
</gene>
<protein>
    <submittedName>
        <fullName evidence="2">Uncharacterized protein</fullName>
    </submittedName>
</protein>
<keyword evidence="3" id="KW-1185">Reference proteome</keyword>
<dbReference type="GO" id="GO:0005839">
    <property type="term" value="C:proteasome core complex"/>
    <property type="evidence" value="ECO:0007669"/>
    <property type="project" value="InterPro"/>
</dbReference>
<keyword evidence="1" id="KW-0539">Nucleus</keyword>
<evidence type="ECO:0000313" key="3">
    <source>
        <dbReference type="Proteomes" id="UP000092124"/>
    </source>
</evidence>
<evidence type="ECO:0000256" key="1">
    <source>
        <dbReference type="ARBA" id="ARBA00023242"/>
    </source>
</evidence>
<reference evidence="2 3" key="1">
    <citation type="submission" date="2016-06" db="EMBL/GenBank/DDBJ databases">
        <title>The Draft Genome Sequence and Annotation of the Desert Woodrat Neotoma lepida.</title>
        <authorList>
            <person name="Campbell M."/>
            <person name="Oakeson K.F."/>
            <person name="Yandell M."/>
            <person name="Halpert J.R."/>
            <person name="Dearing D."/>
        </authorList>
    </citation>
    <scope>NUCLEOTIDE SEQUENCE [LARGE SCALE GENOMIC DNA]</scope>
    <source>
        <strain evidence="2">417</strain>
        <tissue evidence="2">Liver</tissue>
    </source>
</reference>
<organism evidence="2 3">
    <name type="scientific">Neotoma lepida</name>
    <name type="common">Desert woodrat</name>
    <dbReference type="NCBI Taxonomy" id="56216"/>
    <lineage>
        <taxon>Eukaryota</taxon>
        <taxon>Metazoa</taxon>
        <taxon>Chordata</taxon>
        <taxon>Craniata</taxon>
        <taxon>Vertebrata</taxon>
        <taxon>Euteleostomi</taxon>
        <taxon>Mammalia</taxon>
        <taxon>Eutheria</taxon>
        <taxon>Euarchontoglires</taxon>
        <taxon>Glires</taxon>
        <taxon>Rodentia</taxon>
        <taxon>Myomorpha</taxon>
        <taxon>Muroidea</taxon>
        <taxon>Cricetidae</taxon>
        <taxon>Neotominae</taxon>
        <taxon>Neotoma</taxon>
    </lineage>
</organism>
<dbReference type="EMBL" id="LZPO01069678">
    <property type="protein sequence ID" value="OBS69371.1"/>
    <property type="molecule type" value="Genomic_DNA"/>
</dbReference>
<dbReference type="Pfam" id="PF00227">
    <property type="entry name" value="Proteasome"/>
    <property type="match status" value="1"/>
</dbReference>
<accession>A0A1A6GT76</accession>
<name>A0A1A6GT76_NEOLE</name>
<dbReference type="Gene3D" id="3.60.20.10">
    <property type="entry name" value="Glutamine Phosphoribosylpyrophosphate, subunit 1, domain 1"/>
    <property type="match status" value="1"/>
</dbReference>
<proteinExistence type="predicted"/>
<comment type="caution">
    <text evidence="2">The sequence shown here is derived from an EMBL/GenBank/DDBJ whole genome shotgun (WGS) entry which is preliminary data.</text>
</comment>
<dbReference type="AlphaFoldDB" id="A0A1A6GT76"/>
<dbReference type="OrthoDB" id="3145928at2759"/>
<dbReference type="InterPro" id="IPR029055">
    <property type="entry name" value="Ntn_hydrolases_N"/>
</dbReference>
<dbReference type="STRING" id="56216.A0A1A6GT76"/>
<dbReference type="SUPFAM" id="SSF56235">
    <property type="entry name" value="N-terminal nucleophile aminohydrolases (Ntn hydrolases)"/>
    <property type="match status" value="1"/>
</dbReference>
<dbReference type="InterPro" id="IPR001353">
    <property type="entry name" value="Proteasome_sua/b"/>
</dbReference>
<dbReference type="Proteomes" id="UP000092124">
    <property type="component" value="Unassembled WGS sequence"/>
</dbReference>
<sequence length="81" mass="9322">MEDPVTVEYITCYIAILTLMTPPYYQPDPWGTYHTWKANVIGWGTKSVCEFLEKSYTDDAIETDDLIIKLVTKALWEAVQS</sequence>
<feature type="non-terminal residue" evidence="2">
    <location>
        <position position="81"/>
    </location>
</feature>
<evidence type="ECO:0000313" key="2">
    <source>
        <dbReference type="EMBL" id="OBS69371.1"/>
    </source>
</evidence>